<dbReference type="InterPro" id="IPR036390">
    <property type="entry name" value="WH_DNA-bd_sf"/>
</dbReference>
<accession>A0AAC9JVF5</accession>
<feature type="region of interest" description="Disordered" evidence="1">
    <location>
        <begin position="413"/>
        <end position="433"/>
    </location>
</feature>
<keyword evidence="5" id="KW-1185">Reference proteome</keyword>
<dbReference type="SUPFAM" id="SSF46785">
    <property type="entry name" value="Winged helix' DNA-binding domain"/>
    <property type="match status" value="1"/>
</dbReference>
<feature type="region of interest" description="Disordered" evidence="1">
    <location>
        <begin position="250"/>
        <end position="290"/>
    </location>
</feature>
<dbReference type="NCBIfam" id="NF040974">
    <property type="entry name" value="RepABC_RepC"/>
    <property type="match status" value="1"/>
</dbReference>
<dbReference type="NCBIfam" id="NF010396">
    <property type="entry name" value="PRK13824.1"/>
    <property type="match status" value="1"/>
</dbReference>
<evidence type="ECO:0000313" key="4">
    <source>
        <dbReference type="EMBL" id="APF39356.1"/>
    </source>
</evidence>
<geneLocation type="plasmid" evidence="5">
    <name>ptad1</name>
</geneLocation>
<dbReference type="Proteomes" id="UP000182703">
    <property type="component" value="Plasmid pTAD1"/>
</dbReference>
<dbReference type="AlphaFoldDB" id="A0AAC9JVF5"/>
<protein>
    <recommendedName>
        <fullName evidence="6">Replication initiation protein RepC</fullName>
    </recommendedName>
</protein>
<evidence type="ECO:0000259" key="2">
    <source>
        <dbReference type="Pfam" id="PF03428"/>
    </source>
</evidence>
<feature type="compositionally biased region" description="Basic and acidic residues" evidence="1">
    <location>
        <begin position="252"/>
        <end position="272"/>
    </location>
</feature>
<gene>
    <name evidence="4" type="ORF">BOQ54_17795</name>
</gene>
<keyword evidence="4" id="KW-0614">Plasmid</keyword>
<dbReference type="KEGG" id="cdq:BOQ54_17795"/>
<evidence type="ECO:0008006" key="6">
    <source>
        <dbReference type="Google" id="ProtNLM"/>
    </source>
</evidence>
<dbReference type="InterPro" id="IPR021760">
    <property type="entry name" value="RepC_C"/>
</dbReference>
<dbReference type="InterPro" id="IPR036388">
    <property type="entry name" value="WH-like_DNA-bd_sf"/>
</dbReference>
<name>A0AAC9JVF5_9HYPH</name>
<dbReference type="EMBL" id="CP018096">
    <property type="protein sequence ID" value="APF39356.1"/>
    <property type="molecule type" value="Genomic_DNA"/>
</dbReference>
<feature type="domain" description="Plasmid replication protein C N-terminal" evidence="2">
    <location>
        <begin position="14"/>
        <end position="187"/>
    </location>
</feature>
<dbReference type="Pfam" id="PF11800">
    <property type="entry name" value="RP-C_C"/>
    <property type="match status" value="1"/>
</dbReference>
<dbReference type="Gene3D" id="1.10.10.10">
    <property type="entry name" value="Winged helix-like DNA-binding domain superfamily/Winged helix DNA-binding domain"/>
    <property type="match status" value="1"/>
</dbReference>
<dbReference type="Pfam" id="PF03428">
    <property type="entry name" value="RP-C"/>
    <property type="match status" value="1"/>
</dbReference>
<proteinExistence type="predicted"/>
<organism evidence="4 5">
    <name type="scientific">Chelatococcus daeguensis</name>
    <dbReference type="NCBI Taxonomy" id="444444"/>
    <lineage>
        <taxon>Bacteria</taxon>
        <taxon>Pseudomonadati</taxon>
        <taxon>Pseudomonadota</taxon>
        <taxon>Alphaproteobacteria</taxon>
        <taxon>Hyphomicrobiales</taxon>
        <taxon>Chelatococcaceae</taxon>
        <taxon>Chelatococcus</taxon>
    </lineage>
</organism>
<evidence type="ECO:0000259" key="3">
    <source>
        <dbReference type="Pfam" id="PF11800"/>
    </source>
</evidence>
<dbReference type="InterPro" id="IPR011991">
    <property type="entry name" value="ArsR-like_HTH"/>
</dbReference>
<evidence type="ECO:0000313" key="5">
    <source>
        <dbReference type="Proteomes" id="UP000182703"/>
    </source>
</evidence>
<sequence length="466" mass="51584">MMSDAYFTTPFGRRSVTFGQLARQTAARAVAPEGQVQKWQVFRNITEGKARLGVSDRSLAVLNALLSFHPETLLSAGNELVVFPSNRELSLRAHGMAPATLRRHLAALVEAGLVIRRDSPNGKRYARKGPGGVIETAYGFDLTPLVSRAGEFERVADEVRAHRKAIMLLRERITLLRRDIRKLIQFAEQEALPGPWTDLTAQLASLSGHLPSTTPKTILETTVDALQHLCTDVHKTLEKNIIFQKLSADESQSERHLQNQPSENRDSEDERIAATTSETPPSLHRHEGRQDDVRLDDVLSACPAITDYSRTPITSWNELLKAADLVRTFLGVGREAWHDTCGLLGPRTAAAVIAAILERHQQIRSPRAYLHTLTARARSGTFSVGPMLLALRRAKLATEPSTTDAFATREEAAGKAIGPLRPHPSDTLPSPRLHPPIRLGQLGYPDPENVKRYRRHGPLVRIGPRT</sequence>
<feature type="domain" description="Plasmid replication protein C C-terminal" evidence="3">
    <location>
        <begin position="295"/>
        <end position="393"/>
    </location>
</feature>
<dbReference type="InterPro" id="IPR005090">
    <property type="entry name" value="RepC_N"/>
</dbReference>
<dbReference type="GO" id="GO:0006355">
    <property type="term" value="P:regulation of DNA-templated transcription"/>
    <property type="evidence" value="ECO:0007669"/>
    <property type="project" value="UniProtKB-ARBA"/>
</dbReference>
<evidence type="ECO:0000256" key="1">
    <source>
        <dbReference type="SAM" id="MobiDB-lite"/>
    </source>
</evidence>
<dbReference type="CDD" id="cd00090">
    <property type="entry name" value="HTH_ARSR"/>
    <property type="match status" value="1"/>
</dbReference>
<reference evidence="4 5" key="1">
    <citation type="submission" date="2016-11" db="EMBL/GenBank/DDBJ databases">
        <title>Complete genome sequence of the aerobically denitrifying bacterium Chelatococcus daeguensis TAD1.</title>
        <authorList>
            <person name="Yang Y."/>
            <person name="Huang S."/>
            <person name="Lin E."/>
        </authorList>
    </citation>
    <scope>NUCLEOTIDE SEQUENCE [LARGE SCALE GENOMIC DNA]</scope>
    <source>
        <strain evidence="4 5">TAD1</strain>
        <plasmid evidence="5">ptad1</plasmid>
    </source>
</reference>
<dbReference type="InterPro" id="IPR047611">
    <property type="entry name" value="RepABC_RepC"/>
</dbReference>